<dbReference type="PANTHER" id="PTHR46060">
    <property type="entry name" value="MARINER MOS1 TRANSPOSASE-LIKE PROTEIN"/>
    <property type="match status" value="1"/>
</dbReference>
<keyword evidence="1" id="KW-0472">Membrane</keyword>
<dbReference type="PANTHER" id="PTHR46060:SF1">
    <property type="entry name" value="MARINER MOS1 TRANSPOSASE-LIKE PROTEIN"/>
    <property type="match status" value="1"/>
</dbReference>
<dbReference type="OrthoDB" id="616263at2759"/>
<dbReference type="InterPro" id="IPR036397">
    <property type="entry name" value="RNaseH_sf"/>
</dbReference>
<accession>A0A4C1XHD7</accession>
<organism evidence="2 3">
    <name type="scientific">Eumeta variegata</name>
    <name type="common">Bagworm moth</name>
    <name type="synonym">Eumeta japonica</name>
    <dbReference type="NCBI Taxonomy" id="151549"/>
    <lineage>
        <taxon>Eukaryota</taxon>
        <taxon>Metazoa</taxon>
        <taxon>Ecdysozoa</taxon>
        <taxon>Arthropoda</taxon>
        <taxon>Hexapoda</taxon>
        <taxon>Insecta</taxon>
        <taxon>Pterygota</taxon>
        <taxon>Neoptera</taxon>
        <taxon>Endopterygota</taxon>
        <taxon>Lepidoptera</taxon>
        <taxon>Glossata</taxon>
        <taxon>Ditrysia</taxon>
        <taxon>Tineoidea</taxon>
        <taxon>Psychidae</taxon>
        <taxon>Oiketicinae</taxon>
        <taxon>Eumeta</taxon>
    </lineage>
</organism>
<evidence type="ECO:0000313" key="2">
    <source>
        <dbReference type="EMBL" id="GBP62412.1"/>
    </source>
</evidence>
<keyword evidence="1" id="KW-0812">Transmembrane</keyword>
<dbReference type="Proteomes" id="UP000299102">
    <property type="component" value="Unassembled WGS sequence"/>
</dbReference>
<dbReference type="GO" id="GO:0003676">
    <property type="term" value="F:nucleic acid binding"/>
    <property type="evidence" value="ECO:0007669"/>
    <property type="project" value="InterPro"/>
</dbReference>
<dbReference type="STRING" id="151549.A0A4C1XHD7"/>
<sequence>MFFGHAFRLCSDVSESAEDTGNGHVGEDNTDSRVQGVRLRLQQYTELLKRQFLYTKSKIYVYAIFNVLVPLVCIAAWTALLAHETRSSVGDSNGGDAVLSLRLYEELGQPVVLYGGEEAALALEELVEKWPYARLQLTDNVTREVLETRRVGGDAYGHFILGVQLNATTAHVHYSTAVRHAAPVALAVLADALAARVRPPAGITTMAAPLQPHAAVKTRGAVVTDAKPLVALYSWALFFMLADPVKNYLKTLNWEVLPHPPYSPDIAPSDYHLLRSMAHALSEQRFTSYEDTKNWVNSWIASKDKEFFRLGIRTLPERWKKVVASDGQYFN</sequence>
<feature type="transmembrane region" description="Helical" evidence="1">
    <location>
        <begin position="59"/>
        <end position="80"/>
    </location>
</feature>
<dbReference type="EMBL" id="BGZK01000841">
    <property type="protein sequence ID" value="GBP62412.1"/>
    <property type="molecule type" value="Genomic_DNA"/>
</dbReference>
<comment type="caution">
    <text evidence="2">The sequence shown here is derived from an EMBL/GenBank/DDBJ whole genome shotgun (WGS) entry which is preliminary data.</text>
</comment>
<proteinExistence type="predicted"/>
<gene>
    <name evidence="2" type="ORF">EVAR_3114_1</name>
</gene>
<keyword evidence="3" id="KW-1185">Reference proteome</keyword>
<evidence type="ECO:0000313" key="3">
    <source>
        <dbReference type="Proteomes" id="UP000299102"/>
    </source>
</evidence>
<protein>
    <submittedName>
        <fullName evidence="2">Mariner Mos1 transposase</fullName>
    </submittedName>
</protein>
<dbReference type="Gene3D" id="3.30.420.10">
    <property type="entry name" value="Ribonuclease H-like superfamily/Ribonuclease H"/>
    <property type="match status" value="1"/>
</dbReference>
<dbReference type="AlphaFoldDB" id="A0A4C1XHD7"/>
<reference evidence="2 3" key="1">
    <citation type="journal article" date="2019" name="Commun. Biol.">
        <title>The bagworm genome reveals a unique fibroin gene that provides high tensile strength.</title>
        <authorList>
            <person name="Kono N."/>
            <person name="Nakamura H."/>
            <person name="Ohtoshi R."/>
            <person name="Tomita M."/>
            <person name="Numata K."/>
            <person name="Arakawa K."/>
        </authorList>
    </citation>
    <scope>NUCLEOTIDE SEQUENCE [LARGE SCALE GENOMIC DNA]</scope>
</reference>
<keyword evidence="1" id="KW-1133">Transmembrane helix</keyword>
<evidence type="ECO:0000256" key="1">
    <source>
        <dbReference type="SAM" id="Phobius"/>
    </source>
</evidence>
<dbReference type="InterPro" id="IPR052709">
    <property type="entry name" value="Transposase-MT_Hybrid"/>
</dbReference>
<name>A0A4C1XHD7_EUMVA</name>